<reference evidence="2" key="2">
    <citation type="journal article" date="2017" name="Nat. Plants">
        <title>The Aegilops tauschii genome reveals multiple impacts of transposons.</title>
        <authorList>
            <person name="Zhao G."/>
            <person name="Zou C."/>
            <person name="Li K."/>
            <person name="Wang K."/>
            <person name="Li T."/>
            <person name="Gao L."/>
            <person name="Zhang X."/>
            <person name="Wang H."/>
            <person name="Yang Z."/>
            <person name="Liu X."/>
            <person name="Jiang W."/>
            <person name="Mao L."/>
            <person name="Kong X."/>
            <person name="Jiao Y."/>
            <person name="Jia J."/>
        </authorList>
    </citation>
    <scope>NUCLEOTIDE SEQUENCE [LARGE SCALE GENOMIC DNA]</scope>
    <source>
        <strain evidence="2">cv. AL8/78</strain>
    </source>
</reference>
<dbReference type="EnsemblPlants" id="AET7Gv20022100.16">
    <property type="protein sequence ID" value="AET7Gv20022100.16"/>
    <property type="gene ID" value="AET7Gv20022100"/>
</dbReference>
<proteinExistence type="predicted"/>
<dbReference type="EnsemblPlants" id="AET7Gv20022100.6">
    <property type="protein sequence ID" value="AET7Gv20022100.6"/>
    <property type="gene ID" value="AET7Gv20022100"/>
</dbReference>
<reference evidence="2" key="1">
    <citation type="journal article" date="2014" name="Science">
        <title>Ancient hybridizations among the ancestral genomes of bread wheat.</title>
        <authorList>
            <consortium name="International Wheat Genome Sequencing Consortium,"/>
            <person name="Marcussen T."/>
            <person name="Sandve S.R."/>
            <person name="Heier L."/>
            <person name="Spannagl M."/>
            <person name="Pfeifer M."/>
            <person name="Jakobsen K.S."/>
            <person name="Wulff B.B."/>
            <person name="Steuernagel B."/>
            <person name="Mayer K.F."/>
            <person name="Olsen O.A."/>
        </authorList>
    </citation>
    <scope>NUCLEOTIDE SEQUENCE [LARGE SCALE GENOMIC DNA]</scope>
    <source>
        <strain evidence="2">cv. AL8/78</strain>
    </source>
</reference>
<accession>A0A453QB15</accession>
<protein>
    <submittedName>
        <fullName evidence="1">Uncharacterized protein</fullName>
    </submittedName>
</protein>
<evidence type="ECO:0000313" key="1">
    <source>
        <dbReference type="EnsemblPlants" id="AET7Gv20022100.6"/>
    </source>
</evidence>
<dbReference type="Gramene" id="AET7Gv20022100.17">
    <property type="protein sequence ID" value="AET7Gv20022100.17"/>
    <property type="gene ID" value="AET7Gv20022100"/>
</dbReference>
<organism evidence="1 2">
    <name type="scientific">Aegilops tauschii subsp. strangulata</name>
    <name type="common">Goatgrass</name>
    <dbReference type="NCBI Taxonomy" id="200361"/>
    <lineage>
        <taxon>Eukaryota</taxon>
        <taxon>Viridiplantae</taxon>
        <taxon>Streptophyta</taxon>
        <taxon>Embryophyta</taxon>
        <taxon>Tracheophyta</taxon>
        <taxon>Spermatophyta</taxon>
        <taxon>Magnoliopsida</taxon>
        <taxon>Liliopsida</taxon>
        <taxon>Poales</taxon>
        <taxon>Poaceae</taxon>
        <taxon>BOP clade</taxon>
        <taxon>Pooideae</taxon>
        <taxon>Triticodae</taxon>
        <taxon>Triticeae</taxon>
        <taxon>Triticinae</taxon>
        <taxon>Aegilops</taxon>
    </lineage>
</organism>
<dbReference type="EnsemblPlants" id="AET7Gv20022100.17">
    <property type="protein sequence ID" value="AET7Gv20022100.17"/>
    <property type="gene ID" value="AET7Gv20022100"/>
</dbReference>
<dbReference type="AlphaFoldDB" id="A0A453QB15"/>
<reference evidence="1" key="4">
    <citation type="submission" date="2019-03" db="UniProtKB">
        <authorList>
            <consortium name="EnsemblPlants"/>
        </authorList>
    </citation>
    <scope>IDENTIFICATION</scope>
</reference>
<name>A0A453QB15_AEGTS</name>
<dbReference type="Gramene" id="AET7Gv20022100.16">
    <property type="protein sequence ID" value="AET7Gv20022100.16"/>
    <property type="gene ID" value="AET7Gv20022100"/>
</dbReference>
<dbReference type="Gramene" id="AET7Gv20022100.6">
    <property type="protein sequence ID" value="AET7Gv20022100.6"/>
    <property type="gene ID" value="AET7Gv20022100"/>
</dbReference>
<reference evidence="1" key="3">
    <citation type="journal article" date="2017" name="Nature">
        <title>Genome sequence of the progenitor of the wheat D genome Aegilops tauschii.</title>
        <authorList>
            <person name="Luo M.C."/>
            <person name="Gu Y.Q."/>
            <person name="Puiu D."/>
            <person name="Wang H."/>
            <person name="Twardziok S.O."/>
            <person name="Deal K.R."/>
            <person name="Huo N."/>
            <person name="Zhu T."/>
            <person name="Wang L."/>
            <person name="Wang Y."/>
            <person name="McGuire P.E."/>
            <person name="Liu S."/>
            <person name="Long H."/>
            <person name="Ramasamy R.K."/>
            <person name="Rodriguez J.C."/>
            <person name="Van S.L."/>
            <person name="Yuan L."/>
            <person name="Wang Z."/>
            <person name="Xia Z."/>
            <person name="Xiao L."/>
            <person name="Anderson O.D."/>
            <person name="Ouyang S."/>
            <person name="Liang Y."/>
            <person name="Zimin A.V."/>
            <person name="Pertea G."/>
            <person name="Qi P."/>
            <person name="Bennetzen J.L."/>
            <person name="Dai X."/>
            <person name="Dawson M.W."/>
            <person name="Muller H.G."/>
            <person name="Kugler K."/>
            <person name="Rivarola-Duarte L."/>
            <person name="Spannagl M."/>
            <person name="Mayer K.F.X."/>
            <person name="Lu F.H."/>
            <person name="Bevan M.W."/>
            <person name="Leroy P."/>
            <person name="Li P."/>
            <person name="You F.M."/>
            <person name="Sun Q."/>
            <person name="Liu Z."/>
            <person name="Lyons E."/>
            <person name="Wicker T."/>
            <person name="Salzberg S.L."/>
            <person name="Devos K.M."/>
            <person name="Dvorak J."/>
        </authorList>
    </citation>
    <scope>NUCLEOTIDE SEQUENCE [LARGE SCALE GENOMIC DNA]</scope>
    <source>
        <strain evidence="1">cv. AL8/78</strain>
    </source>
</reference>
<keyword evidence="2" id="KW-1185">Reference proteome</keyword>
<evidence type="ECO:0000313" key="2">
    <source>
        <dbReference type="Proteomes" id="UP000015105"/>
    </source>
</evidence>
<dbReference type="Proteomes" id="UP000015105">
    <property type="component" value="Chromosome 7D"/>
</dbReference>
<reference evidence="1" key="5">
    <citation type="journal article" date="2021" name="G3 (Bethesda)">
        <title>Aegilops tauschii genome assembly Aet v5.0 features greater sequence contiguity and improved annotation.</title>
        <authorList>
            <person name="Wang L."/>
            <person name="Zhu T."/>
            <person name="Rodriguez J.C."/>
            <person name="Deal K.R."/>
            <person name="Dubcovsky J."/>
            <person name="McGuire P.E."/>
            <person name="Lux T."/>
            <person name="Spannagl M."/>
            <person name="Mayer K.F.X."/>
            <person name="Baldrich P."/>
            <person name="Meyers B.C."/>
            <person name="Huo N."/>
            <person name="Gu Y.Q."/>
            <person name="Zhou H."/>
            <person name="Devos K.M."/>
            <person name="Bennetzen J.L."/>
            <person name="Unver T."/>
            <person name="Budak H."/>
            <person name="Gulick P.J."/>
            <person name="Galiba G."/>
            <person name="Kalapos B."/>
            <person name="Nelson D.R."/>
            <person name="Li P."/>
            <person name="You F.M."/>
            <person name="Luo M.C."/>
            <person name="Dvorak J."/>
        </authorList>
    </citation>
    <scope>NUCLEOTIDE SEQUENCE [LARGE SCALE GENOMIC DNA]</scope>
    <source>
        <strain evidence="1">cv. AL8/78</strain>
    </source>
</reference>
<sequence length="77" mass="8538">MGKTLMSQWATCIKLYIGFNSVTRQRVASVQLECKVPTIPVKYHPSYQCYGDVLASELVTSAEMCCSGVVNDRSRST</sequence>